<evidence type="ECO:0000313" key="3">
    <source>
        <dbReference type="Proteomes" id="UP001442494"/>
    </source>
</evidence>
<dbReference type="InterPro" id="IPR019734">
    <property type="entry name" value="TPR_rpt"/>
</dbReference>
<dbReference type="RefSeq" id="WP_190423085.1">
    <property type="nucleotide sequence ID" value="NZ_JAMPKK010000073.1"/>
</dbReference>
<organism evidence="2 3">
    <name type="scientific">Funiculus sociatus GB2-A5</name>
    <dbReference type="NCBI Taxonomy" id="2933946"/>
    <lineage>
        <taxon>Bacteria</taxon>
        <taxon>Bacillati</taxon>
        <taxon>Cyanobacteriota</taxon>
        <taxon>Cyanophyceae</taxon>
        <taxon>Coleofasciculales</taxon>
        <taxon>Coleofasciculaceae</taxon>
        <taxon>Funiculus</taxon>
    </lineage>
</organism>
<dbReference type="PANTHER" id="PTHR10098">
    <property type="entry name" value="RAPSYN-RELATED"/>
    <property type="match status" value="1"/>
</dbReference>
<evidence type="ECO:0000256" key="1">
    <source>
        <dbReference type="SAM" id="Coils"/>
    </source>
</evidence>
<keyword evidence="1" id="KW-0175">Coiled coil</keyword>
<gene>
    <name evidence="2" type="ORF">NDI37_23845</name>
</gene>
<dbReference type="Pfam" id="PF13424">
    <property type="entry name" value="TPR_12"/>
    <property type="match status" value="1"/>
</dbReference>
<dbReference type="SUPFAM" id="SSF48452">
    <property type="entry name" value="TPR-like"/>
    <property type="match status" value="1"/>
</dbReference>
<sequence length="627" mass="70007">MSDSLSLRDRYLQLIDKIVQTTLKGQIRSKEQVYKMLLKEVSLGTGEIFERALSESLSTAQEQVDTLKDEMKLAKATRSLRAIQTVKGEWERAQSQNRAADAIAIAVQQIVKAQTGDRLAAFLQVIDPNQKQVLSLAQLQQIASLLQQQIQETTNPELYQEVQQIAQGITRGLESWQRLEGHLVSWIYDQSRGPLGFEGAPEQNGPWAVWAKQVNSPYPQALFQTLSLDQSLAEFAAKHPPNVSSLVELAVILPFLQRGLVNWSDKLIYDSKVGAKLSISIFLTFAVIWSAIANGLNQATSLNSTSRESLVMGCFQITLQIFRTFSQREYFPLYGGIFASFSGNYLRSTLNYLDAPLRQVAGTQEKARILTLMGYSLRAQGRYDDAILLHQQAVEIARDASDRACEIANLNHLSRTCVAQKNYGEAISYSQRALILSRQNGDRLGEANALANLGYSEVFQAQQMERVEPETYESAINYLQQGLQLSERLGDRQSQALCYSSLGIALLVVEQPEEALKNLEKGLEAAMISGDLYLQGINLAYIAEAYYGIKNFKKAIFAASLGMYYLERIASNQWRQSAGLLTILQGQLGAEAFIKVIQEHRSLLVPAIGVDGFDYIPELLEQYKQSM</sequence>
<feature type="coiled-coil region" evidence="1">
    <location>
        <begin position="50"/>
        <end position="77"/>
    </location>
</feature>
<name>A0ABV0JVU2_9CYAN</name>
<keyword evidence="3" id="KW-1185">Reference proteome</keyword>
<dbReference type="SMART" id="SM00028">
    <property type="entry name" value="TPR"/>
    <property type="match status" value="3"/>
</dbReference>
<dbReference type="Proteomes" id="UP001442494">
    <property type="component" value="Unassembled WGS sequence"/>
</dbReference>
<evidence type="ECO:0000313" key="2">
    <source>
        <dbReference type="EMBL" id="MEP0867488.1"/>
    </source>
</evidence>
<comment type="caution">
    <text evidence="2">The sequence shown here is derived from an EMBL/GenBank/DDBJ whole genome shotgun (WGS) entry which is preliminary data.</text>
</comment>
<reference evidence="2 3" key="1">
    <citation type="submission" date="2022-04" db="EMBL/GenBank/DDBJ databases">
        <title>Positive selection, recombination, and allopatry shape intraspecific diversity of widespread and dominant cyanobacteria.</title>
        <authorList>
            <person name="Wei J."/>
            <person name="Shu W."/>
            <person name="Hu C."/>
        </authorList>
    </citation>
    <scope>NUCLEOTIDE SEQUENCE [LARGE SCALE GENOMIC DNA]</scope>
    <source>
        <strain evidence="2 3">GB2-A5</strain>
    </source>
</reference>
<dbReference type="Gene3D" id="1.25.40.10">
    <property type="entry name" value="Tetratricopeptide repeat domain"/>
    <property type="match status" value="1"/>
</dbReference>
<protein>
    <submittedName>
        <fullName evidence="2">Tetratricopeptide repeat protein</fullName>
    </submittedName>
</protein>
<proteinExistence type="predicted"/>
<dbReference type="InterPro" id="IPR011990">
    <property type="entry name" value="TPR-like_helical_dom_sf"/>
</dbReference>
<accession>A0ABV0JVU2</accession>
<dbReference type="EMBL" id="JAMPKK010000073">
    <property type="protein sequence ID" value="MEP0867488.1"/>
    <property type="molecule type" value="Genomic_DNA"/>
</dbReference>